<organism evidence="1 2">
    <name type="scientific">Racocetra persica</name>
    <dbReference type="NCBI Taxonomy" id="160502"/>
    <lineage>
        <taxon>Eukaryota</taxon>
        <taxon>Fungi</taxon>
        <taxon>Fungi incertae sedis</taxon>
        <taxon>Mucoromycota</taxon>
        <taxon>Glomeromycotina</taxon>
        <taxon>Glomeromycetes</taxon>
        <taxon>Diversisporales</taxon>
        <taxon>Gigasporaceae</taxon>
        <taxon>Racocetra</taxon>
    </lineage>
</organism>
<gene>
    <name evidence="1" type="ORF">RPERSI_LOCUS33449</name>
</gene>
<evidence type="ECO:0000313" key="1">
    <source>
        <dbReference type="EMBL" id="CAG8844977.1"/>
    </source>
</evidence>
<dbReference type="Proteomes" id="UP000789920">
    <property type="component" value="Unassembled WGS sequence"/>
</dbReference>
<feature type="non-terminal residue" evidence="1">
    <location>
        <position position="1"/>
    </location>
</feature>
<protein>
    <submittedName>
        <fullName evidence="1">26718_t:CDS:1</fullName>
    </submittedName>
</protein>
<name>A0ACA9SNM3_9GLOM</name>
<proteinExistence type="predicted"/>
<evidence type="ECO:0000313" key="2">
    <source>
        <dbReference type="Proteomes" id="UP000789920"/>
    </source>
</evidence>
<feature type="non-terminal residue" evidence="1">
    <location>
        <position position="112"/>
    </location>
</feature>
<reference evidence="1" key="1">
    <citation type="submission" date="2021-06" db="EMBL/GenBank/DDBJ databases">
        <authorList>
            <person name="Kallberg Y."/>
            <person name="Tangrot J."/>
            <person name="Rosling A."/>
        </authorList>
    </citation>
    <scope>NUCLEOTIDE SEQUENCE</scope>
    <source>
        <strain evidence="1">MA461A</strain>
    </source>
</reference>
<comment type="caution">
    <text evidence="1">The sequence shown here is derived from an EMBL/GenBank/DDBJ whole genome shotgun (WGS) entry which is preliminary data.</text>
</comment>
<dbReference type="EMBL" id="CAJVQC010144782">
    <property type="protein sequence ID" value="CAG8844977.1"/>
    <property type="molecule type" value="Genomic_DNA"/>
</dbReference>
<sequence length="112" mass="13126">SFDYENMDQSNFDNENEIDYSNTQLNEFGNHNDSINMVETSSHTEIIENSLQEYRLSTNDRSDDYNNSDSSIQSDQNNNSEWDGHDIYEEVDFSEETDNEDYERITPSSLLN</sequence>
<accession>A0ACA9SNM3</accession>
<keyword evidence="2" id="KW-1185">Reference proteome</keyword>